<keyword evidence="5" id="KW-1185">Reference proteome</keyword>
<sequence length="486" mass="54265">MRKKWMFTILSVLVFLFPTFDHAVEAEDARFGKIDLYMKEMMEEYKIPGLSVAVVQDEDIVFTNSYGVTGEGNAVSSKTPFLLGSISKSMTALGIVQLLESGQVDLDGSVGDYLPWFTEETSPEVSSITIRQLLAQTSGYSTFTGLEYSDVAAKEASTLKENVRNLSREKLSKAPGEEHQYSNANYMILGAILEEVSGQSYADYMEKHVFGPLGMSMAAADEKRAAQTGFEKGFQSWFGYPRVSSIPYDNSGASYGYITASIDDMARYLQFLLQENEGLIRREYKELFLSPLVQYRTDRAYGLGWRISETDQGEAMLWHSGSTPEARAEIFFIPDRGMGAVILSNKDHILEEARLIQVSKDLRSIIDGQDPKPLSVGTHPLIWLLAGIWIILMIIVVWMLIITNKRSFKLHLALPFSLILFVISGGIIPLFTSLSSSPWNSIRLFAPDIAYLTLGIVACVAIMGLLLLYGALVSWRRRQKSISHRA</sequence>
<gene>
    <name evidence="4" type="ORF">AWU65_28985</name>
</gene>
<keyword evidence="2" id="KW-0732">Signal</keyword>
<feature type="domain" description="Beta-lactamase-related" evidence="3">
    <location>
        <begin position="37"/>
        <end position="351"/>
    </location>
</feature>
<dbReference type="RefSeq" id="WP_051449254.1">
    <property type="nucleotide sequence ID" value="NZ_CBCSBX010000008.1"/>
</dbReference>
<evidence type="ECO:0000259" key="3">
    <source>
        <dbReference type="Pfam" id="PF00144"/>
    </source>
</evidence>
<dbReference type="STRING" id="59843.A3958_01245"/>
<dbReference type="PANTHER" id="PTHR46825:SF9">
    <property type="entry name" value="BETA-LACTAMASE-RELATED DOMAIN-CONTAINING PROTEIN"/>
    <property type="match status" value="1"/>
</dbReference>
<dbReference type="GeneID" id="97554315"/>
<name>A0A163F2D2_9BACL</name>
<evidence type="ECO:0000256" key="2">
    <source>
        <dbReference type="SAM" id="SignalP"/>
    </source>
</evidence>
<dbReference type="EMBL" id="LWMH01000002">
    <property type="protein sequence ID" value="KZS44108.1"/>
    <property type="molecule type" value="Genomic_DNA"/>
</dbReference>
<keyword evidence="1" id="KW-1133">Transmembrane helix</keyword>
<feature type="chain" id="PRO_5007842617" description="Beta-lactamase-related domain-containing protein" evidence="2">
    <location>
        <begin position="24"/>
        <end position="486"/>
    </location>
</feature>
<dbReference type="InterPro" id="IPR050491">
    <property type="entry name" value="AmpC-like"/>
</dbReference>
<dbReference type="KEGG" id="pglu:A3958_01245"/>
<evidence type="ECO:0000256" key="1">
    <source>
        <dbReference type="SAM" id="Phobius"/>
    </source>
</evidence>
<dbReference type="InterPro" id="IPR012338">
    <property type="entry name" value="Beta-lactam/transpept-like"/>
</dbReference>
<keyword evidence="1" id="KW-0472">Membrane</keyword>
<feature type="signal peptide" evidence="2">
    <location>
        <begin position="1"/>
        <end position="23"/>
    </location>
</feature>
<evidence type="ECO:0000313" key="4">
    <source>
        <dbReference type="EMBL" id="KZS44108.1"/>
    </source>
</evidence>
<dbReference type="Proteomes" id="UP000076796">
    <property type="component" value="Unassembled WGS sequence"/>
</dbReference>
<feature type="transmembrane region" description="Helical" evidence="1">
    <location>
        <begin position="451"/>
        <end position="475"/>
    </location>
</feature>
<dbReference type="Gene3D" id="3.40.710.10">
    <property type="entry name" value="DD-peptidase/beta-lactamase superfamily"/>
    <property type="match status" value="1"/>
</dbReference>
<dbReference type="AlphaFoldDB" id="A0A163F2D2"/>
<evidence type="ECO:0000313" key="5">
    <source>
        <dbReference type="Proteomes" id="UP000076796"/>
    </source>
</evidence>
<dbReference type="PANTHER" id="PTHR46825">
    <property type="entry name" value="D-ALANYL-D-ALANINE-CARBOXYPEPTIDASE/ENDOPEPTIDASE AMPH"/>
    <property type="match status" value="1"/>
</dbReference>
<keyword evidence="1" id="KW-0812">Transmembrane</keyword>
<proteinExistence type="predicted"/>
<dbReference type="InterPro" id="IPR001466">
    <property type="entry name" value="Beta-lactam-related"/>
</dbReference>
<dbReference type="Pfam" id="PF00144">
    <property type="entry name" value="Beta-lactamase"/>
    <property type="match status" value="1"/>
</dbReference>
<reference evidence="4" key="1">
    <citation type="journal article" date="2016" name="Genome Announc.">
        <title>Draft genomes of two strains of Paenibacillus glucanolyticus with capability to degrade lignocellulose.</title>
        <authorList>
            <person name="Mathews S.L."/>
            <person name="Pawlak J."/>
            <person name="Grunden A.M."/>
        </authorList>
    </citation>
    <scope>NUCLEOTIDE SEQUENCE [LARGE SCALE GENOMIC DNA]</scope>
    <source>
        <strain evidence="4">SLM1</strain>
    </source>
</reference>
<organism evidence="4 5">
    <name type="scientific">Paenibacillus glucanolyticus</name>
    <dbReference type="NCBI Taxonomy" id="59843"/>
    <lineage>
        <taxon>Bacteria</taxon>
        <taxon>Bacillati</taxon>
        <taxon>Bacillota</taxon>
        <taxon>Bacilli</taxon>
        <taxon>Bacillales</taxon>
        <taxon>Paenibacillaceae</taxon>
        <taxon>Paenibacillus</taxon>
    </lineage>
</organism>
<comment type="caution">
    <text evidence="4">The sequence shown here is derived from an EMBL/GenBank/DDBJ whole genome shotgun (WGS) entry which is preliminary data.</text>
</comment>
<feature type="transmembrane region" description="Helical" evidence="1">
    <location>
        <begin position="381"/>
        <end position="401"/>
    </location>
</feature>
<dbReference type="OrthoDB" id="846150at2"/>
<dbReference type="SUPFAM" id="SSF56601">
    <property type="entry name" value="beta-lactamase/transpeptidase-like"/>
    <property type="match status" value="1"/>
</dbReference>
<protein>
    <recommendedName>
        <fullName evidence="3">Beta-lactamase-related domain-containing protein</fullName>
    </recommendedName>
</protein>
<feature type="transmembrane region" description="Helical" evidence="1">
    <location>
        <begin position="413"/>
        <end position="431"/>
    </location>
</feature>
<accession>A0A163F2D2</accession>